<reference evidence="2" key="1">
    <citation type="journal article" date="2021" name="IMA Fungus">
        <title>Genomic characterization of three marine fungi, including Emericellopsis atlantica sp. nov. with signatures of a generalist lifestyle and marine biomass degradation.</title>
        <authorList>
            <person name="Hagestad O.C."/>
            <person name="Hou L."/>
            <person name="Andersen J.H."/>
            <person name="Hansen E.H."/>
            <person name="Altermark B."/>
            <person name="Li C."/>
            <person name="Kuhnert E."/>
            <person name="Cox R.J."/>
            <person name="Crous P.W."/>
            <person name="Spatafora J.W."/>
            <person name="Lail K."/>
            <person name="Amirebrahimi M."/>
            <person name="Lipzen A."/>
            <person name="Pangilinan J."/>
            <person name="Andreopoulos W."/>
            <person name="Hayes R.D."/>
            <person name="Ng V."/>
            <person name="Grigoriev I.V."/>
            <person name="Jackson S.A."/>
            <person name="Sutton T.D.S."/>
            <person name="Dobson A.D.W."/>
            <person name="Rama T."/>
        </authorList>
    </citation>
    <scope>NUCLEOTIDE SEQUENCE</scope>
    <source>
        <strain evidence="2">TRa018bII</strain>
    </source>
</reference>
<sequence length="563" mass="63319">MSYGIMGSSGDTYMLTYLTTRRTKCIYFDGASATVFGYGQMDTQMLHIWGNVSGPPINSAQSLFYEEYARAAWLCDWLSAKGLRGPGWGYEGIVRMNAGFEMIWCDFNSPSIKLISHLNVTPPLLPKLVGRKNMAGEGATSYFPLPPSPTRTDKSNDPSNIPIPRGNGSELERNPFMKGRIWNWFASGADHYGSSGDGPGHGEVRVKVISCGFLSYYSPVFFTQARARADEEGKYLNLTKEGYWAGPGTTDWRSHSLDALTRRRRWHALDDISPAAATTMRHDLEKVLSDSLSESPAKCSGIDWTIMSSEIIQTYAGPLKVYLATLMSSKGMTRGTGKRFEEWLTVVRDQTHSFLAPFLEYPEHVDEDTWKRGSKLFNDTYSQCRFQYTRLLGLQGDLFLGPQEILLKWAVEEVLGVICSVLVEVGLSIEGLSQSTFNPGHDEDIFNVQSLQTEVARWTQGVEQLMAWLGWAGEWTRCEEKCAWDEKCYIPMWPLIAGEIVPDKGHNYSGYDYRHSSPHRNFPPNRTSGIPGRGWQWLKDDTTLWKPICAKVEYLVGGGKQII</sequence>
<dbReference type="EMBL" id="MU251418">
    <property type="protein sequence ID" value="KAG9235980.1"/>
    <property type="molecule type" value="Genomic_DNA"/>
</dbReference>
<proteinExistence type="predicted"/>
<protein>
    <submittedName>
        <fullName evidence="2">Uncharacterized protein</fullName>
    </submittedName>
</protein>
<dbReference type="OrthoDB" id="10261782at2759"/>
<name>A0A9P8C746_9HELO</name>
<keyword evidence="3" id="KW-1185">Reference proteome</keyword>
<gene>
    <name evidence="2" type="ORF">BJ875DRAFT_373112</name>
</gene>
<dbReference type="PANTHER" id="PTHR35204">
    <property type="entry name" value="YALI0A21131P"/>
    <property type="match status" value="1"/>
</dbReference>
<comment type="caution">
    <text evidence="2">The sequence shown here is derived from an EMBL/GenBank/DDBJ whole genome shotgun (WGS) entry which is preliminary data.</text>
</comment>
<accession>A0A9P8C746</accession>
<dbReference type="AlphaFoldDB" id="A0A9P8C746"/>
<dbReference type="PANTHER" id="PTHR35204:SF1">
    <property type="entry name" value="ENTEROTOXIN"/>
    <property type="match status" value="1"/>
</dbReference>
<organism evidence="2 3">
    <name type="scientific">Amylocarpus encephaloides</name>
    <dbReference type="NCBI Taxonomy" id="45428"/>
    <lineage>
        <taxon>Eukaryota</taxon>
        <taxon>Fungi</taxon>
        <taxon>Dikarya</taxon>
        <taxon>Ascomycota</taxon>
        <taxon>Pezizomycotina</taxon>
        <taxon>Leotiomycetes</taxon>
        <taxon>Helotiales</taxon>
        <taxon>Helotiales incertae sedis</taxon>
        <taxon>Amylocarpus</taxon>
    </lineage>
</organism>
<feature type="region of interest" description="Disordered" evidence="1">
    <location>
        <begin position="139"/>
        <end position="169"/>
    </location>
</feature>
<dbReference type="Proteomes" id="UP000824998">
    <property type="component" value="Unassembled WGS sequence"/>
</dbReference>
<dbReference type="InterPro" id="IPR038921">
    <property type="entry name" value="YOR389W-like"/>
</dbReference>
<evidence type="ECO:0000313" key="3">
    <source>
        <dbReference type="Proteomes" id="UP000824998"/>
    </source>
</evidence>
<evidence type="ECO:0000313" key="2">
    <source>
        <dbReference type="EMBL" id="KAG9235980.1"/>
    </source>
</evidence>
<evidence type="ECO:0000256" key="1">
    <source>
        <dbReference type="SAM" id="MobiDB-lite"/>
    </source>
</evidence>